<protein>
    <submittedName>
        <fullName evidence="3">Alpha/beta hydrolase</fullName>
    </submittedName>
</protein>
<reference evidence="3 4" key="1">
    <citation type="submission" date="2019-07" db="EMBL/GenBank/DDBJ databases">
        <title>Whole genome shotgun sequence of Cellulomonas aerilata NBRC 106308.</title>
        <authorList>
            <person name="Hosoyama A."/>
            <person name="Uohara A."/>
            <person name="Ohji S."/>
            <person name="Ichikawa N."/>
        </authorList>
    </citation>
    <scope>NUCLEOTIDE SEQUENCE [LARGE SCALE GENOMIC DNA]</scope>
    <source>
        <strain evidence="3 4">NBRC 106308</strain>
    </source>
</reference>
<comment type="caution">
    <text evidence="3">The sequence shown here is derived from an EMBL/GenBank/DDBJ whole genome shotgun (WGS) entry which is preliminary data.</text>
</comment>
<dbReference type="EMBL" id="BJYY01000015">
    <property type="protein sequence ID" value="GEO34819.1"/>
    <property type="molecule type" value="Genomic_DNA"/>
</dbReference>
<name>A0A512DEC7_9CELL</name>
<feature type="domain" description="AB hydrolase-1" evidence="2">
    <location>
        <begin position="22"/>
        <end position="259"/>
    </location>
</feature>
<dbReference type="PRINTS" id="PR00111">
    <property type="entry name" value="ABHYDROLASE"/>
</dbReference>
<dbReference type="InterPro" id="IPR000073">
    <property type="entry name" value="AB_hydrolase_1"/>
</dbReference>
<dbReference type="GO" id="GO:0016020">
    <property type="term" value="C:membrane"/>
    <property type="evidence" value="ECO:0007669"/>
    <property type="project" value="TreeGrafter"/>
</dbReference>
<dbReference type="InterPro" id="IPR029058">
    <property type="entry name" value="AB_hydrolase_fold"/>
</dbReference>
<dbReference type="AlphaFoldDB" id="A0A512DEC7"/>
<organism evidence="3 4">
    <name type="scientific">Cellulomonas aerilata</name>
    <dbReference type="NCBI Taxonomy" id="515326"/>
    <lineage>
        <taxon>Bacteria</taxon>
        <taxon>Bacillati</taxon>
        <taxon>Actinomycetota</taxon>
        <taxon>Actinomycetes</taxon>
        <taxon>Micrococcales</taxon>
        <taxon>Cellulomonadaceae</taxon>
        <taxon>Cellulomonas</taxon>
    </lineage>
</organism>
<sequence>MRHVTTDGPLAAHTLARGDGTPLVLLPGFPIDARVWVDVVRHLPVGRTVIAVDPPGLGRSPDGEAVAHALGAGPEPSLETSADAVAATVRAAGLDRVVVAGLSMGGYVAMALVERHPDLVAGLALVDTRSTPDDDPGRANRLRVADAVLASGDLTELAGTPAMQLSPVSIDTRPELVEQVLAWIGDQRPSGVAWSQRAMGARPDRTRVLAGFRAPAVVVVGDQDRITPVPTAEHMMDVLPDAELVVVPGAGHLAVIEDPGTVAGALQRLLERVDRGTAA</sequence>
<dbReference type="SUPFAM" id="SSF53474">
    <property type="entry name" value="alpha/beta-Hydrolases"/>
    <property type="match status" value="1"/>
</dbReference>
<evidence type="ECO:0000313" key="3">
    <source>
        <dbReference type="EMBL" id="GEO34819.1"/>
    </source>
</evidence>
<dbReference type="Proteomes" id="UP000321181">
    <property type="component" value="Unassembled WGS sequence"/>
</dbReference>
<dbReference type="InterPro" id="IPR050266">
    <property type="entry name" value="AB_hydrolase_sf"/>
</dbReference>
<dbReference type="PANTHER" id="PTHR43798:SF31">
    <property type="entry name" value="AB HYDROLASE SUPERFAMILY PROTEIN YCLE"/>
    <property type="match status" value="1"/>
</dbReference>
<keyword evidence="1 3" id="KW-0378">Hydrolase</keyword>
<keyword evidence="4" id="KW-1185">Reference proteome</keyword>
<dbReference type="Pfam" id="PF00561">
    <property type="entry name" value="Abhydrolase_1"/>
    <property type="match status" value="1"/>
</dbReference>
<proteinExistence type="predicted"/>
<dbReference type="Gene3D" id="3.40.50.1820">
    <property type="entry name" value="alpha/beta hydrolase"/>
    <property type="match status" value="1"/>
</dbReference>
<gene>
    <name evidence="3" type="ORF">CAE01nite_25440</name>
</gene>
<evidence type="ECO:0000259" key="2">
    <source>
        <dbReference type="Pfam" id="PF00561"/>
    </source>
</evidence>
<dbReference type="PANTHER" id="PTHR43798">
    <property type="entry name" value="MONOACYLGLYCEROL LIPASE"/>
    <property type="match status" value="1"/>
</dbReference>
<accession>A0A512DEC7</accession>
<evidence type="ECO:0000256" key="1">
    <source>
        <dbReference type="ARBA" id="ARBA00022801"/>
    </source>
</evidence>
<evidence type="ECO:0000313" key="4">
    <source>
        <dbReference type="Proteomes" id="UP000321181"/>
    </source>
</evidence>
<dbReference type="GO" id="GO:0016787">
    <property type="term" value="F:hydrolase activity"/>
    <property type="evidence" value="ECO:0007669"/>
    <property type="project" value="UniProtKB-KW"/>
</dbReference>